<keyword evidence="3" id="KW-1185">Reference proteome</keyword>
<evidence type="ECO:0000256" key="1">
    <source>
        <dbReference type="SAM" id="MobiDB-lite"/>
    </source>
</evidence>
<evidence type="ECO:0000313" key="3">
    <source>
        <dbReference type="Proteomes" id="UP001596135"/>
    </source>
</evidence>
<accession>A0ABW1LK91</accession>
<feature type="region of interest" description="Disordered" evidence="1">
    <location>
        <begin position="38"/>
        <end position="58"/>
    </location>
</feature>
<proteinExistence type="predicted"/>
<dbReference type="EMBL" id="JBHSRJ010000004">
    <property type="protein sequence ID" value="MFC6043637.1"/>
    <property type="molecule type" value="Genomic_DNA"/>
</dbReference>
<evidence type="ECO:0008006" key="4">
    <source>
        <dbReference type="Google" id="ProtNLM"/>
    </source>
</evidence>
<protein>
    <recommendedName>
        <fullName evidence="4">Methanol dehydrogenase</fullName>
    </recommendedName>
</protein>
<reference evidence="3" key="1">
    <citation type="journal article" date="2019" name="Int. J. Syst. Evol. Microbiol.">
        <title>The Global Catalogue of Microorganisms (GCM) 10K type strain sequencing project: providing services to taxonomists for standard genome sequencing and annotation.</title>
        <authorList>
            <consortium name="The Broad Institute Genomics Platform"/>
            <consortium name="The Broad Institute Genome Sequencing Center for Infectious Disease"/>
            <person name="Wu L."/>
            <person name="Ma J."/>
        </authorList>
    </citation>
    <scope>NUCLEOTIDE SEQUENCE [LARGE SCALE GENOMIC DNA]</scope>
    <source>
        <strain evidence="3">CCUG 54522</strain>
    </source>
</reference>
<evidence type="ECO:0000313" key="2">
    <source>
        <dbReference type="EMBL" id="MFC6043637.1"/>
    </source>
</evidence>
<name>A0ABW1LK91_9ACTN</name>
<feature type="compositionally biased region" description="Gly residues" evidence="1">
    <location>
        <begin position="47"/>
        <end position="58"/>
    </location>
</feature>
<organism evidence="2 3">
    <name type="scientific">Nocardioides hankookensis</name>
    <dbReference type="NCBI Taxonomy" id="443157"/>
    <lineage>
        <taxon>Bacteria</taxon>
        <taxon>Bacillati</taxon>
        <taxon>Actinomycetota</taxon>
        <taxon>Actinomycetes</taxon>
        <taxon>Propionibacteriales</taxon>
        <taxon>Nocardioidaceae</taxon>
        <taxon>Nocardioides</taxon>
    </lineage>
</organism>
<sequence>MIVLIVIGIFVAVMVVYAFWPRADGLGSRVNRASTIAHGKAGNYDNDGGGGSGGGGGL</sequence>
<comment type="caution">
    <text evidence="2">The sequence shown here is derived from an EMBL/GenBank/DDBJ whole genome shotgun (WGS) entry which is preliminary data.</text>
</comment>
<dbReference type="RefSeq" id="WP_379153857.1">
    <property type="nucleotide sequence ID" value="NZ_JBHSRJ010000004.1"/>
</dbReference>
<dbReference type="Proteomes" id="UP001596135">
    <property type="component" value="Unassembled WGS sequence"/>
</dbReference>
<gene>
    <name evidence="2" type="ORF">ACFPYL_11150</name>
</gene>